<reference evidence="3" key="1">
    <citation type="journal article" date="2019" name="Int. J. Syst. Evol. Microbiol.">
        <title>The Global Catalogue of Microorganisms (GCM) 10K type strain sequencing project: providing services to taxonomists for standard genome sequencing and annotation.</title>
        <authorList>
            <consortium name="The Broad Institute Genomics Platform"/>
            <consortium name="The Broad Institute Genome Sequencing Center for Infectious Disease"/>
            <person name="Wu L."/>
            <person name="Ma J."/>
        </authorList>
    </citation>
    <scope>NUCLEOTIDE SEQUENCE [LARGE SCALE GENOMIC DNA]</scope>
    <source>
        <strain evidence="3">CCUG 54822</strain>
    </source>
</reference>
<protein>
    <submittedName>
        <fullName evidence="2">PilZ domain-containing protein</fullName>
    </submittedName>
</protein>
<name>A0ABW3ZSZ6_9BACI</name>
<evidence type="ECO:0000259" key="1">
    <source>
        <dbReference type="Pfam" id="PF07238"/>
    </source>
</evidence>
<evidence type="ECO:0000313" key="2">
    <source>
        <dbReference type="EMBL" id="MFD1361521.1"/>
    </source>
</evidence>
<dbReference type="Pfam" id="PF07238">
    <property type="entry name" value="PilZ"/>
    <property type="match status" value="1"/>
</dbReference>
<feature type="domain" description="PilZ" evidence="1">
    <location>
        <begin position="7"/>
        <end position="103"/>
    </location>
</feature>
<sequence length="118" mass="13913">MYFKRNESYRYTFAQPVAGKLTKKDTSHKVTTDVHIRDVSLQGAKLYCQNTIELRKNTAISLSFQLNNMPFQAAGNIVWIKTYPRWSELGVYLDTDDEYREMLTWELKQIAKQKIHHP</sequence>
<proteinExistence type="predicted"/>
<dbReference type="Gene3D" id="2.40.10.220">
    <property type="entry name" value="predicted glycosyltransferase like domains"/>
    <property type="match status" value="1"/>
</dbReference>
<gene>
    <name evidence="2" type="ORF">ACFQ4A_07615</name>
</gene>
<accession>A0ABW3ZSZ6</accession>
<dbReference type="Proteomes" id="UP001597178">
    <property type="component" value="Unassembled WGS sequence"/>
</dbReference>
<organism evidence="2 3">
    <name type="scientific">Lentibacillus salinarum</name>
    <dbReference type="NCBI Taxonomy" id="446820"/>
    <lineage>
        <taxon>Bacteria</taxon>
        <taxon>Bacillati</taxon>
        <taxon>Bacillota</taxon>
        <taxon>Bacilli</taxon>
        <taxon>Bacillales</taxon>
        <taxon>Bacillaceae</taxon>
        <taxon>Lentibacillus</taxon>
    </lineage>
</organism>
<dbReference type="SUPFAM" id="SSF141371">
    <property type="entry name" value="PilZ domain-like"/>
    <property type="match status" value="1"/>
</dbReference>
<comment type="caution">
    <text evidence="2">The sequence shown here is derived from an EMBL/GenBank/DDBJ whole genome shotgun (WGS) entry which is preliminary data.</text>
</comment>
<evidence type="ECO:0000313" key="3">
    <source>
        <dbReference type="Proteomes" id="UP001597178"/>
    </source>
</evidence>
<dbReference type="EMBL" id="JBHTNH010000015">
    <property type="protein sequence ID" value="MFD1361521.1"/>
    <property type="molecule type" value="Genomic_DNA"/>
</dbReference>
<dbReference type="RefSeq" id="WP_382399172.1">
    <property type="nucleotide sequence ID" value="NZ_JBHTNH010000015.1"/>
</dbReference>
<keyword evidence="3" id="KW-1185">Reference proteome</keyword>
<dbReference type="InterPro" id="IPR009875">
    <property type="entry name" value="PilZ_domain"/>
</dbReference>